<dbReference type="Gene3D" id="2.60.40.150">
    <property type="entry name" value="C2 domain"/>
    <property type="match status" value="1"/>
</dbReference>
<dbReference type="PROSITE" id="PS50004">
    <property type="entry name" value="C2"/>
    <property type="match status" value="1"/>
</dbReference>
<keyword evidence="1" id="KW-0479">Metal-binding</keyword>
<accession>A0A6U2BGX5</accession>
<dbReference type="InterPro" id="IPR035892">
    <property type="entry name" value="C2_domain_sf"/>
</dbReference>
<evidence type="ECO:0000256" key="1">
    <source>
        <dbReference type="ARBA" id="ARBA00022723"/>
    </source>
</evidence>
<evidence type="ECO:0000313" key="5">
    <source>
        <dbReference type="EMBL" id="CAD8756274.1"/>
    </source>
</evidence>
<name>A0A6U2BGX5_HEMAN</name>
<protein>
    <recommendedName>
        <fullName evidence="4">C2 domain-containing protein</fullName>
    </recommendedName>
</protein>
<proteinExistence type="predicted"/>
<dbReference type="PANTHER" id="PTHR45911">
    <property type="entry name" value="C2 DOMAIN-CONTAINING PROTEIN"/>
    <property type="match status" value="1"/>
</dbReference>
<keyword evidence="2" id="KW-0106">Calcium</keyword>
<evidence type="ECO:0000256" key="3">
    <source>
        <dbReference type="SAM" id="MobiDB-lite"/>
    </source>
</evidence>
<evidence type="ECO:0000313" key="6">
    <source>
        <dbReference type="EMBL" id="CAD8980867.1"/>
    </source>
</evidence>
<sequence>MRPAGPGLAQAPDTLNTMTAGAEGMFAAQKNKGRIAAAQENPTSKSKVEGWLGAGGELSNTATLPGEKAPPFGAPTQAAAEPGRPPVSGAAARLLAKSANEKIATFSKAIATTGAALGPEEPESTTSRSQSDPEKDMARQRAERAEEAEKVKRMDTRIRVTIAAVKHLPRMDTFGKTDAFCVVLLDNKKAGGQKLKRKTEVVKKNLNPEFKNGVFDFKVRDYPSQEIIVEVWDWDAGTDDERIGAAKVSLAPLAKADAEDKVAGWHVVENEQGEPVWGEDGSKTIVRVVLESNVDPADVALNMANAVGDPEEVRVLDCSRHNWDSAVRGLMFDLENHSEYPILVRGFWGASGRGKGAESCSYTIYRAPGSWHKDRCPCNRLFPCKYMWPFCGSFPSGRPNFFLMKLLCRCKPCTATQQGCCCWGECGPATTLAEPCCEGCAPCCTGDCACNKCLVPCCFPLMSCGCGCCTPEKFGGVGTPGIPSFRVCSCCSYQCCRNGMHRQHPSCYCCRLPCCPCNCTCNSTCCHCCRAKFHDRRRWTRITSGFANLPTDWGKFGKMPFMQDFERGGVTIPPGQRCCFYIHTPYPETENADHSIAIRGPFTTGFVQGDVTDQDAFLKIHAGGCTNHPVPFANSNRHITKRDAQYYKLRDQKFDQFQVCGFVGKVEYSVLPKGSEVKDCIHLCGQFPCTLCC</sequence>
<feature type="compositionally biased region" description="Basic and acidic residues" evidence="3">
    <location>
        <begin position="131"/>
        <end position="150"/>
    </location>
</feature>
<dbReference type="GO" id="GO:0005509">
    <property type="term" value="F:calcium ion binding"/>
    <property type="evidence" value="ECO:0007669"/>
    <property type="project" value="TreeGrafter"/>
</dbReference>
<dbReference type="Pfam" id="PF00168">
    <property type="entry name" value="C2"/>
    <property type="match status" value="1"/>
</dbReference>
<gene>
    <name evidence="6" type="ORF">HAND00432_LOCUS31877</name>
    <name evidence="5" type="ORF">HAND1043_LOCUS22783</name>
</gene>
<feature type="region of interest" description="Disordered" evidence="3">
    <location>
        <begin position="114"/>
        <end position="150"/>
    </location>
</feature>
<dbReference type="SUPFAM" id="SSF49562">
    <property type="entry name" value="C2 domain (Calcium/lipid-binding domain, CaLB)"/>
    <property type="match status" value="1"/>
</dbReference>
<reference evidence="5" key="1">
    <citation type="submission" date="2021-01" db="EMBL/GenBank/DDBJ databases">
        <authorList>
            <person name="Corre E."/>
            <person name="Pelletier E."/>
            <person name="Niang G."/>
            <person name="Scheremetjew M."/>
            <person name="Finn R."/>
            <person name="Kale V."/>
            <person name="Holt S."/>
            <person name="Cochrane G."/>
            <person name="Meng A."/>
            <person name="Brown T."/>
            <person name="Cohen L."/>
        </authorList>
    </citation>
    <scope>NUCLEOTIDE SEQUENCE</scope>
    <source>
        <strain evidence="5">CCMP441</strain>
        <strain evidence="6">CCMP644</strain>
    </source>
</reference>
<dbReference type="PANTHER" id="PTHR45911:SF4">
    <property type="entry name" value="MULTIPLE C2 AND TRANSMEMBRANE DOMAIN-CONTAINING PROTEIN"/>
    <property type="match status" value="1"/>
</dbReference>
<evidence type="ECO:0000259" key="4">
    <source>
        <dbReference type="PROSITE" id="PS50004"/>
    </source>
</evidence>
<feature type="domain" description="C2" evidence="4">
    <location>
        <begin position="138"/>
        <end position="266"/>
    </location>
</feature>
<dbReference type="EMBL" id="HBFK01037605">
    <property type="protein sequence ID" value="CAD8756274.1"/>
    <property type="molecule type" value="Transcribed_RNA"/>
</dbReference>
<feature type="region of interest" description="Disordered" evidence="3">
    <location>
        <begin position="35"/>
        <end position="87"/>
    </location>
</feature>
<dbReference type="SMART" id="SM00239">
    <property type="entry name" value="C2"/>
    <property type="match status" value="1"/>
</dbReference>
<organism evidence="5">
    <name type="scientific">Hemiselmis andersenii</name>
    <name type="common">Cryptophyte alga</name>
    <dbReference type="NCBI Taxonomy" id="464988"/>
    <lineage>
        <taxon>Eukaryota</taxon>
        <taxon>Cryptophyceae</taxon>
        <taxon>Cryptomonadales</taxon>
        <taxon>Hemiselmidaceae</taxon>
        <taxon>Hemiselmis</taxon>
    </lineage>
</organism>
<evidence type="ECO:0000256" key="2">
    <source>
        <dbReference type="ARBA" id="ARBA00022837"/>
    </source>
</evidence>
<dbReference type="GO" id="GO:0016020">
    <property type="term" value="C:membrane"/>
    <property type="evidence" value="ECO:0007669"/>
    <property type="project" value="TreeGrafter"/>
</dbReference>
<dbReference type="EMBL" id="HBFX01052931">
    <property type="protein sequence ID" value="CAD8980867.1"/>
    <property type="molecule type" value="Transcribed_RNA"/>
</dbReference>
<dbReference type="InterPro" id="IPR000008">
    <property type="entry name" value="C2_dom"/>
</dbReference>
<dbReference type="AlphaFoldDB" id="A0A6U2BGX5"/>
<dbReference type="CDD" id="cd00030">
    <property type="entry name" value="C2"/>
    <property type="match status" value="1"/>
</dbReference>